<dbReference type="Gene3D" id="3.40.50.300">
    <property type="entry name" value="P-loop containing nucleotide triphosphate hydrolases"/>
    <property type="match status" value="1"/>
</dbReference>
<evidence type="ECO:0000313" key="1">
    <source>
        <dbReference type="EMBL" id="BBA33636.1"/>
    </source>
</evidence>
<dbReference type="KEGG" id="mmai:sS8_1679"/>
<dbReference type="AlphaFoldDB" id="A0A250KQ24"/>
<accession>A0A250KQ24</accession>
<dbReference type="Proteomes" id="UP000266313">
    <property type="component" value="Chromosome"/>
</dbReference>
<evidence type="ECO:0000313" key="2">
    <source>
        <dbReference type="Proteomes" id="UP000266313"/>
    </source>
</evidence>
<keyword evidence="2" id="KW-1185">Reference proteome</keyword>
<dbReference type="SUPFAM" id="SSF52540">
    <property type="entry name" value="P-loop containing nucleoside triphosphate hydrolases"/>
    <property type="match status" value="1"/>
</dbReference>
<reference evidence="1 2" key="1">
    <citation type="submission" date="2016-12" db="EMBL/GenBank/DDBJ databases">
        <title>Genome sequencing of Methylocaldum marinum.</title>
        <authorList>
            <person name="Takeuchi M."/>
            <person name="Kamagata Y."/>
            <person name="Hiraoka S."/>
            <person name="Oshima K."/>
            <person name="Hattori M."/>
            <person name="Iwasaki W."/>
        </authorList>
    </citation>
    <scope>NUCLEOTIDE SEQUENCE [LARGE SCALE GENOMIC DNA]</scope>
    <source>
        <strain evidence="1 2">S8</strain>
    </source>
</reference>
<dbReference type="EMBL" id="AP017928">
    <property type="protein sequence ID" value="BBA33636.1"/>
    <property type="molecule type" value="Genomic_DNA"/>
</dbReference>
<protein>
    <submittedName>
        <fullName evidence="1">Hypothetical conserved protein</fullName>
    </submittedName>
</protein>
<name>A0A250KQ24_9GAMM</name>
<sequence length="280" mass="32183">MSPKDFDEWETKRITLLGMSGVGKTTLADSLPKKTWFHYSGDYRIGTRYLDEPILDNIKRQAMEVPFLRDLLRSDSIYIRSNITVDNLTPVSTFLGKIGDPTRGGLTLAEFKRRQALHRKAEIAAMRDVPAFIEKADSIYGYKHFINDAGGSVSELEDPDTIRILAEHTIILYIRTTPELEHLLIERAQRDPKPLYYREEFLDQHLAEFMADKNYSAIEKIPPDEFVSWVFPRLFRSRLPNYQAIADEYGYTVDANAVANVRGESDFIRLVMDALASRAR</sequence>
<dbReference type="InterPro" id="IPR027417">
    <property type="entry name" value="P-loop_NTPase"/>
</dbReference>
<organism evidence="1 2">
    <name type="scientific">Methylocaldum marinum</name>
    <dbReference type="NCBI Taxonomy" id="1432792"/>
    <lineage>
        <taxon>Bacteria</taxon>
        <taxon>Pseudomonadati</taxon>
        <taxon>Pseudomonadota</taxon>
        <taxon>Gammaproteobacteria</taxon>
        <taxon>Methylococcales</taxon>
        <taxon>Methylococcaceae</taxon>
        <taxon>Methylocaldum</taxon>
    </lineage>
</organism>
<proteinExistence type="predicted"/>
<gene>
    <name evidence="1" type="ORF">sS8_1679</name>
</gene>